<dbReference type="OrthoDB" id="7303727at2759"/>
<keyword evidence="2" id="KW-1185">Reference proteome</keyword>
<dbReference type="EMBL" id="OU893352">
    <property type="protein sequence ID" value="CAG9790268.1"/>
    <property type="molecule type" value="Genomic_DNA"/>
</dbReference>
<sequence>MGRHKFIDCFYLNQTYTEDDILILSIGSNDNNPYEIISNLCNTLCNFKKCKIFVLSVQYNNHLNIHKLNSKIDLIVRNYDNCHFIKTDQLLKSYIFKKKTSIIQKISFKLNIEINFLKYKQKFLNNIVKISNDLKYRNNCVVKNTLLNSQNQPKIIKKGTIPYYFGLKQKDSNTNEIPEQSSICFRP</sequence>
<dbReference type="Proteomes" id="UP001153714">
    <property type="component" value="Chromosome 21"/>
</dbReference>
<proteinExistence type="predicted"/>
<reference evidence="1" key="1">
    <citation type="submission" date="2021-12" db="EMBL/GenBank/DDBJ databases">
        <authorList>
            <person name="King R."/>
        </authorList>
    </citation>
    <scope>NUCLEOTIDE SEQUENCE</scope>
</reference>
<evidence type="ECO:0000313" key="1">
    <source>
        <dbReference type="EMBL" id="CAG9790268.1"/>
    </source>
</evidence>
<gene>
    <name evidence="1" type="ORF">DIATSA_LOCUS7937</name>
</gene>
<protein>
    <submittedName>
        <fullName evidence="1">Uncharacterized protein</fullName>
    </submittedName>
</protein>
<name>A0A9N9R642_9NEOP</name>
<organism evidence="1 2">
    <name type="scientific">Diatraea saccharalis</name>
    <name type="common">sugarcane borer</name>
    <dbReference type="NCBI Taxonomy" id="40085"/>
    <lineage>
        <taxon>Eukaryota</taxon>
        <taxon>Metazoa</taxon>
        <taxon>Ecdysozoa</taxon>
        <taxon>Arthropoda</taxon>
        <taxon>Hexapoda</taxon>
        <taxon>Insecta</taxon>
        <taxon>Pterygota</taxon>
        <taxon>Neoptera</taxon>
        <taxon>Endopterygota</taxon>
        <taxon>Lepidoptera</taxon>
        <taxon>Glossata</taxon>
        <taxon>Ditrysia</taxon>
        <taxon>Pyraloidea</taxon>
        <taxon>Crambidae</taxon>
        <taxon>Crambinae</taxon>
        <taxon>Diatraea</taxon>
    </lineage>
</organism>
<accession>A0A9N9R642</accession>
<dbReference type="AlphaFoldDB" id="A0A9N9R642"/>
<reference evidence="1" key="2">
    <citation type="submission" date="2022-10" db="EMBL/GenBank/DDBJ databases">
        <authorList>
            <consortium name="ENA_rothamsted_submissions"/>
            <consortium name="culmorum"/>
            <person name="King R."/>
        </authorList>
    </citation>
    <scope>NUCLEOTIDE SEQUENCE</scope>
</reference>
<evidence type="ECO:0000313" key="2">
    <source>
        <dbReference type="Proteomes" id="UP001153714"/>
    </source>
</evidence>